<dbReference type="PANTHER" id="PTHR35562:SF2">
    <property type="entry name" value="DNA ENDONUCLEASE SMRA-RELATED"/>
    <property type="match status" value="1"/>
</dbReference>
<evidence type="ECO:0000259" key="1">
    <source>
        <dbReference type="PROSITE" id="PS50828"/>
    </source>
</evidence>
<dbReference type="EMBL" id="QNRH01000002">
    <property type="protein sequence ID" value="RBO97829.1"/>
    <property type="molecule type" value="Genomic_DNA"/>
</dbReference>
<dbReference type="SMART" id="SM00463">
    <property type="entry name" value="SMR"/>
    <property type="match status" value="1"/>
</dbReference>
<reference evidence="2 3" key="1">
    <citation type="submission" date="2018-06" db="EMBL/GenBank/DDBJ databases">
        <title>Genomic Encyclopedia of Type Strains, Phase IV (KMG-IV): sequencing the most valuable type-strain genomes for metagenomic binning, comparative biology and taxonomic classification.</title>
        <authorList>
            <person name="Goeker M."/>
        </authorList>
    </citation>
    <scope>NUCLEOTIDE SEQUENCE [LARGE SCALE GENOMIC DNA]</scope>
    <source>
        <strain evidence="2 3">DSM 25619</strain>
    </source>
</reference>
<comment type="caution">
    <text evidence="2">The sequence shown here is derived from an EMBL/GenBank/DDBJ whole genome shotgun (WGS) entry which is preliminary data.</text>
</comment>
<dbReference type="AlphaFoldDB" id="A0A366E7S2"/>
<protein>
    <submittedName>
        <fullName evidence="2">DNA-nicking Smr family endonuclease</fullName>
    </submittedName>
</protein>
<proteinExistence type="predicted"/>
<dbReference type="Gene3D" id="3.30.1370.110">
    <property type="match status" value="1"/>
</dbReference>
<accession>A0A366E7S2</accession>
<feature type="domain" description="Smr" evidence="1">
    <location>
        <begin position="143"/>
        <end position="226"/>
    </location>
</feature>
<dbReference type="SUPFAM" id="SSF160443">
    <property type="entry name" value="SMR domain-like"/>
    <property type="match status" value="1"/>
</dbReference>
<keyword evidence="3" id="KW-1185">Reference proteome</keyword>
<gene>
    <name evidence="2" type="ORF">DFR47_102619</name>
</gene>
<keyword evidence="2" id="KW-0378">Hydrolase</keyword>
<sequence length="247" mass="28128">MKTTKKKRSVPRVSDKNIMRMLKNPKEEQKPAEIAPKQTSGFLKSEDRILWETVARTTRPLRPVAKRPAFAIEDMHLWDMENGLNIPQRVQAEPVKAATAKAASETSLQTRKKQETVTNPLHDIDRPTIRKIAKGRVEIQARIDLHGMRQREAHDLLYGFLADAWHRGLRFVLVITGKGTSMGSDGVLKQAVPHWFSTPLFRLYVSAYEDAVRHHGGQGALYVRLRKTPAEKLAERQSLQLNKRSLS</sequence>
<evidence type="ECO:0000313" key="3">
    <source>
        <dbReference type="Proteomes" id="UP000252893"/>
    </source>
</evidence>
<name>A0A366E7S2_9HYPH</name>
<keyword evidence="2" id="KW-0255">Endonuclease</keyword>
<dbReference type="InterPro" id="IPR002625">
    <property type="entry name" value="Smr_dom"/>
</dbReference>
<dbReference type="PANTHER" id="PTHR35562">
    <property type="entry name" value="DNA ENDONUCLEASE SMRA-RELATED"/>
    <property type="match status" value="1"/>
</dbReference>
<dbReference type="GO" id="GO:0004519">
    <property type="term" value="F:endonuclease activity"/>
    <property type="evidence" value="ECO:0007669"/>
    <property type="project" value="UniProtKB-KW"/>
</dbReference>
<dbReference type="InterPro" id="IPR036063">
    <property type="entry name" value="Smr_dom_sf"/>
</dbReference>
<evidence type="ECO:0000313" key="2">
    <source>
        <dbReference type="EMBL" id="RBO97829.1"/>
    </source>
</evidence>
<organism evidence="2 3">
    <name type="scientific">Pseudochrobactrum asaccharolyticum</name>
    <dbReference type="NCBI Taxonomy" id="354351"/>
    <lineage>
        <taxon>Bacteria</taxon>
        <taxon>Pseudomonadati</taxon>
        <taxon>Pseudomonadota</taxon>
        <taxon>Alphaproteobacteria</taxon>
        <taxon>Hyphomicrobiales</taxon>
        <taxon>Brucellaceae</taxon>
        <taxon>Pseudochrobactrum</taxon>
    </lineage>
</organism>
<dbReference type="PROSITE" id="PS50828">
    <property type="entry name" value="SMR"/>
    <property type="match status" value="1"/>
</dbReference>
<keyword evidence="2" id="KW-0540">Nuclease</keyword>
<dbReference type="Pfam" id="PF01713">
    <property type="entry name" value="Smr"/>
    <property type="match status" value="1"/>
</dbReference>
<dbReference type="Proteomes" id="UP000252893">
    <property type="component" value="Unassembled WGS sequence"/>
</dbReference>